<dbReference type="SUPFAM" id="SSF51445">
    <property type="entry name" value="(Trans)glycosidases"/>
    <property type="match status" value="1"/>
</dbReference>
<sequence length="420" mass="45942">MHFFTPSVLLGLAVSLASATVAPSASSSAVEKRDGTYRSVSYFVDWPQNLTDTLPSVTHVLYSFANFKADTGEVFLADSYADLEKHYPDDSWSESGNNAYGCVKQFYLLKKANRNLKVLLSIGGWTYSPNFPTALATEANRATFVNTSIGFVKDLGFDGLDIDYEYPSNSTEADNYVALLKALREGLDDYAAQHTPGYHYLLSAAVPAGPSNYEKLHISDMNEYLDMWNLMAYDYSGSWDTIAGMNANLYNSTDYPNSTPFNTEQAVNYYLDNGATASKINLGIPLYGRSFTNTDGPGTNFSGVGSGSWEDGVWDYKALPQAGATIYYDNTSVASWTYDSSQKLMISYDTPSIVQIKGDYIKSKGLGGGMYWDSSSDKSGSESLVNTLVERLGGTGALEQVDNELSYPASVYDNIKNGME</sequence>
<protein>
    <recommendedName>
        <fullName evidence="4">chitinase</fullName>
        <ecNumber evidence="4">3.2.1.14</ecNumber>
    </recommendedName>
</protein>
<dbReference type="GO" id="GO:0005576">
    <property type="term" value="C:extracellular region"/>
    <property type="evidence" value="ECO:0007669"/>
    <property type="project" value="UniProtKB-SubCell"/>
</dbReference>
<dbReference type="EMBL" id="LFMY01000002">
    <property type="protein sequence ID" value="OKL63353.1"/>
    <property type="molecule type" value="Genomic_DNA"/>
</dbReference>
<evidence type="ECO:0000256" key="8">
    <source>
        <dbReference type="ARBA" id="ARBA00023277"/>
    </source>
</evidence>
<keyword evidence="10" id="KW-0624">Polysaccharide degradation</keyword>
<evidence type="ECO:0000256" key="9">
    <source>
        <dbReference type="ARBA" id="ARBA00023295"/>
    </source>
</evidence>
<dbReference type="GO" id="GO:0006032">
    <property type="term" value="P:chitin catabolic process"/>
    <property type="evidence" value="ECO:0007669"/>
    <property type="project" value="UniProtKB-KW"/>
</dbReference>
<dbReference type="InterPro" id="IPR001223">
    <property type="entry name" value="Glyco_hydro18_cat"/>
</dbReference>
<dbReference type="STRING" id="1441469.A0A1Q5QBN6"/>
<gene>
    <name evidence="14" type="ORF">UA08_01285</name>
</gene>
<evidence type="ECO:0000256" key="1">
    <source>
        <dbReference type="ARBA" id="ARBA00000822"/>
    </source>
</evidence>
<evidence type="ECO:0000256" key="11">
    <source>
        <dbReference type="RuleBase" id="RU000489"/>
    </source>
</evidence>
<evidence type="ECO:0000256" key="10">
    <source>
        <dbReference type="ARBA" id="ARBA00023326"/>
    </source>
</evidence>
<dbReference type="Gene3D" id="3.10.50.10">
    <property type="match status" value="1"/>
</dbReference>
<evidence type="ECO:0000256" key="5">
    <source>
        <dbReference type="ARBA" id="ARBA00022525"/>
    </source>
</evidence>
<dbReference type="SMART" id="SM00636">
    <property type="entry name" value="Glyco_18"/>
    <property type="match status" value="1"/>
</dbReference>
<evidence type="ECO:0000256" key="2">
    <source>
        <dbReference type="ARBA" id="ARBA00004613"/>
    </source>
</evidence>
<proteinExistence type="inferred from homology"/>
<keyword evidence="6 11" id="KW-0378">Hydrolase</keyword>
<dbReference type="Gene3D" id="3.20.20.80">
    <property type="entry name" value="Glycosidases"/>
    <property type="match status" value="1"/>
</dbReference>
<dbReference type="SUPFAM" id="SSF54556">
    <property type="entry name" value="Chitinase insertion domain"/>
    <property type="match status" value="1"/>
</dbReference>
<feature type="chain" id="PRO_5012750338" description="chitinase" evidence="12">
    <location>
        <begin position="20"/>
        <end position="420"/>
    </location>
</feature>
<dbReference type="FunFam" id="3.20.20.80:FF:000075">
    <property type="entry name" value="Sporulation-specific chitinase"/>
    <property type="match status" value="1"/>
</dbReference>
<dbReference type="PANTHER" id="PTHR11177">
    <property type="entry name" value="CHITINASE"/>
    <property type="match status" value="1"/>
</dbReference>
<dbReference type="OrthoDB" id="76388at2759"/>
<dbReference type="InterPro" id="IPR001579">
    <property type="entry name" value="Glyco_hydro_18_chit_AS"/>
</dbReference>
<dbReference type="InterPro" id="IPR029070">
    <property type="entry name" value="Chitinase_insertion_sf"/>
</dbReference>
<keyword evidence="9 11" id="KW-0326">Glycosidase</keyword>
<dbReference type="Proteomes" id="UP000214365">
    <property type="component" value="Unassembled WGS sequence"/>
</dbReference>
<evidence type="ECO:0000256" key="3">
    <source>
        <dbReference type="ARBA" id="ARBA00008682"/>
    </source>
</evidence>
<comment type="catalytic activity">
    <reaction evidence="1">
        <text>Random endo-hydrolysis of N-acetyl-beta-D-glucosaminide (1-&gt;4)-beta-linkages in chitin and chitodextrins.</text>
        <dbReference type="EC" id="3.2.1.14"/>
    </reaction>
</comment>
<evidence type="ECO:0000313" key="14">
    <source>
        <dbReference type="EMBL" id="OKL63353.1"/>
    </source>
</evidence>
<feature type="domain" description="GH18" evidence="13">
    <location>
        <begin position="37"/>
        <end position="395"/>
    </location>
</feature>
<dbReference type="FunFam" id="3.10.50.10:FF:000005">
    <property type="entry name" value="Endochitinase B1"/>
    <property type="match status" value="1"/>
</dbReference>
<keyword evidence="12" id="KW-0732">Signal</keyword>
<keyword evidence="5" id="KW-0964">Secreted</keyword>
<feature type="signal peptide" evidence="12">
    <location>
        <begin position="1"/>
        <end position="19"/>
    </location>
</feature>
<dbReference type="RefSeq" id="XP_020123474.1">
    <property type="nucleotide sequence ID" value="XM_020260932.1"/>
</dbReference>
<comment type="similarity">
    <text evidence="3">Belongs to the glycosyl hydrolase 18 family. Chitinase class V subfamily.</text>
</comment>
<keyword evidence="8" id="KW-0119">Carbohydrate metabolism</keyword>
<dbReference type="AlphaFoldDB" id="A0A1Q5QBN6"/>
<comment type="subcellular location">
    <subcellularLocation>
        <location evidence="2">Secreted</location>
    </subcellularLocation>
</comment>
<evidence type="ECO:0000256" key="6">
    <source>
        <dbReference type="ARBA" id="ARBA00022801"/>
    </source>
</evidence>
<dbReference type="PANTHER" id="PTHR11177:SF317">
    <property type="entry name" value="CHITINASE 12-RELATED"/>
    <property type="match status" value="1"/>
</dbReference>
<dbReference type="InterPro" id="IPR011583">
    <property type="entry name" value="Chitinase_II/V-like_cat"/>
</dbReference>
<dbReference type="GO" id="GO:0000272">
    <property type="term" value="P:polysaccharide catabolic process"/>
    <property type="evidence" value="ECO:0007669"/>
    <property type="project" value="UniProtKB-KW"/>
</dbReference>
<dbReference type="GO" id="GO:0008061">
    <property type="term" value="F:chitin binding"/>
    <property type="evidence" value="ECO:0007669"/>
    <property type="project" value="InterPro"/>
</dbReference>
<accession>A0A1Q5QBN6</accession>
<dbReference type="PROSITE" id="PS01095">
    <property type="entry name" value="GH18_1"/>
    <property type="match status" value="1"/>
</dbReference>
<evidence type="ECO:0000256" key="4">
    <source>
        <dbReference type="ARBA" id="ARBA00012729"/>
    </source>
</evidence>
<organism evidence="14 15">
    <name type="scientific">Talaromyces atroroseus</name>
    <dbReference type="NCBI Taxonomy" id="1441469"/>
    <lineage>
        <taxon>Eukaryota</taxon>
        <taxon>Fungi</taxon>
        <taxon>Dikarya</taxon>
        <taxon>Ascomycota</taxon>
        <taxon>Pezizomycotina</taxon>
        <taxon>Eurotiomycetes</taxon>
        <taxon>Eurotiomycetidae</taxon>
        <taxon>Eurotiales</taxon>
        <taxon>Trichocomaceae</taxon>
        <taxon>Talaromyces</taxon>
        <taxon>Talaromyces sect. Trachyspermi</taxon>
    </lineage>
</organism>
<dbReference type="PROSITE" id="PS51910">
    <property type="entry name" value="GH18_2"/>
    <property type="match status" value="1"/>
</dbReference>
<comment type="caution">
    <text evidence="14">The sequence shown here is derived from an EMBL/GenBank/DDBJ whole genome shotgun (WGS) entry which is preliminary data.</text>
</comment>
<evidence type="ECO:0000256" key="12">
    <source>
        <dbReference type="SAM" id="SignalP"/>
    </source>
</evidence>
<evidence type="ECO:0000256" key="7">
    <source>
        <dbReference type="ARBA" id="ARBA00023024"/>
    </source>
</evidence>
<dbReference type="InterPro" id="IPR017853">
    <property type="entry name" value="GH"/>
</dbReference>
<dbReference type="Pfam" id="PF00704">
    <property type="entry name" value="Glyco_hydro_18"/>
    <property type="match status" value="1"/>
</dbReference>
<keyword evidence="15" id="KW-1185">Reference proteome</keyword>
<reference evidence="14 15" key="1">
    <citation type="submission" date="2015-06" db="EMBL/GenBank/DDBJ databases">
        <title>Talaromyces atroroseus IBT 11181 draft genome.</title>
        <authorList>
            <person name="Rasmussen K.B."/>
            <person name="Rasmussen S."/>
            <person name="Petersen B."/>
            <person name="Sicheritz-Ponten T."/>
            <person name="Mortensen U.H."/>
            <person name="Thrane U."/>
        </authorList>
    </citation>
    <scope>NUCLEOTIDE SEQUENCE [LARGE SCALE GENOMIC DNA]</scope>
    <source>
        <strain evidence="14 15">IBT 11181</strain>
    </source>
</reference>
<dbReference type="GeneID" id="31001040"/>
<evidence type="ECO:0000313" key="15">
    <source>
        <dbReference type="Proteomes" id="UP000214365"/>
    </source>
</evidence>
<dbReference type="InterPro" id="IPR050314">
    <property type="entry name" value="Glycosyl_Hydrlase_18"/>
</dbReference>
<name>A0A1Q5QBN6_TALAT</name>
<dbReference type="GO" id="GO:0008843">
    <property type="term" value="F:endochitinase activity"/>
    <property type="evidence" value="ECO:0007669"/>
    <property type="project" value="UniProtKB-EC"/>
</dbReference>
<keyword evidence="7" id="KW-0146">Chitin degradation</keyword>
<dbReference type="EC" id="3.2.1.14" evidence="4"/>
<evidence type="ECO:0000259" key="13">
    <source>
        <dbReference type="PROSITE" id="PS51910"/>
    </source>
</evidence>
<dbReference type="CDD" id="cd06548">
    <property type="entry name" value="GH18_chitinase"/>
    <property type="match status" value="1"/>
</dbReference>